<dbReference type="SMART" id="SM01010">
    <property type="entry name" value="AMPKBI"/>
    <property type="match status" value="1"/>
</dbReference>
<name>A0A3Q7YD35_CICAR</name>
<evidence type="ECO:0000256" key="1">
    <source>
        <dbReference type="ARBA" id="ARBA00010926"/>
    </source>
</evidence>
<feature type="domain" description="Association with the SNF1 complex (ASC)" evidence="3">
    <location>
        <begin position="170"/>
        <end position="260"/>
    </location>
</feature>
<gene>
    <name evidence="5 6" type="primary">LOC101490877</name>
</gene>
<protein>
    <submittedName>
        <fullName evidence="5 6">SNF1-related protein kinase regulatory subunit beta-2-like isoform X1</fullName>
    </submittedName>
</protein>
<dbReference type="KEGG" id="cam:101490877"/>
<dbReference type="InterPro" id="IPR037256">
    <property type="entry name" value="ASC_dom_sf"/>
</dbReference>
<dbReference type="AlphaFoldDB" id="A0A3Q7YD35"/>
<reference evidence="5 6" key="2">
    <citation type="submission" date="2025-04" db="UniProtKB">
        <authorList>
            <consortium name="RefSeq"/>
        </authorList>
    </citation>
    <scope>IDENTIFICATION</scope>
    <source>
        <tissue evidence="5 6">Etiolated seedlings</tissue>
    </source>
</reference>
<organism evidence="4 6">
    <name type="scientific">Cicer arietinum</name>
    <name type="common">Chickpea</name>
    <name type="synonym">Garbanzo</name>
    <dbReference type="NCBI Taxonomy" id="3827"/>
    <lineage>
        <taxon>Eukaryota</taxon>
        <taxon>Viridiplantae</taxon>
        <taxon>Streptophyta</taxon>
        <taxon>Embryophyta</taxon>
        <taxon>Tracheophyta</taxon>
        <taxon>Spermatophyta</taxon>
        <taxon>Magnoliopsida</taxon>
        <taxon>eudicotyledons</taxon>
        <taxon>Gunneridae</taxon>
        <taxon>Pentapetalae</taxon>
        <taxon>rosids</taxon>
        <taxon>fabids</taxon>
        <taxon>Fabales</taxon>
        <taxon>Fabaceae</taxon>
        <taxon>Papilionoideae</taxon>
        <taxon>50 kb inversion clade</taxon>
        <taxon>NPAAA clade</taxon>
        <taxon>Hologalegina</taxon>
        <taxon>IRL clade</taxon>
        <taxon>Cicereae</taxon>
        <taxon>Cicer</taxon>
    </lineage>
</organism>
<dbReference type="SUPFAM" id="SSF81296">
    <property type="entry name" value="E set domains"/>
    <property type="match status" value="1"/>
</dbReference>
<dbReference type="InterPro" id="IPR013783">
    <property type="entry name" value="Ig-like_fold"/>
</dbReference>
<feature type="region of interest" description="Disordered" evidence="2">
    <location>
        <begin position="164"/>
        <end position="213"/>
    </location>
</feature>
<dbReference type="CDD" id="cd02859">
    <property type="entry name" value="E_set_AMPKbeta_like_N"/>
    <property type="match status" value="1"/>
</dbReference>
<dbReference type="STRING" id="3827.A0A3Q7YD35"/>
<evidence type="ECO:0000259" key="3">
    <source>
        <dbReference type="SMART" id="SM01010"/>
    </source>
</evidence>
<dbReference type="SUPFAM" id="SSF160219">
    <property type="entry name" value="AMPKBI-like"/>
    <property type="match status" value="1"/>
</dbReference>
<dbReference type="InterPro" id="IPR006828">
    <property type="entry name" value="ASC_dom"/>
</dbReference>
<dbReference type="PANTHER" id="PTHR46316:SF6">
    <property type="entry name" value="ASSOCIATION WITH THE SNF1 COMPLEX (ASC) DOMAIN-CONTAINING PROTEIN"/>
    <property type="match status" value="1"/>
</dbReference>
<dbReference type="OrthoDB" id="531008at2759"/>
<sequence>MGSNSRGKDGEGSSGVSKFEDENDEQEMKFVPHEPLLHTNGFGVPLLMHQVPVIVMQRVGVMAQPTAYVETVVHERLKSVRITWNHAGRDVSIVGSWNNWETTEALQRVGQQFVIVKTLPISIYQYRFIVDGYFTHAPDFPSHLHHSGYVYNILDLQDYIPVARSDTEEPSSPPSSYDNILLNEDEFNRPPPELPPQLPMSIRQEEASTSNSDQVATNMITHLELNHLYMHRSEGDQFVALRSTNRFQHKYITTVLYKSLH</sequence>
<feature type="compositionally biased region" description="Pro residues" evidence="2">
    <location>
        <begin position="189"/>
        <end position="198"/>
    </location>
</feature>
<keyword evidence="4" id="KW-1185">Reference proteome</keyword>
<evidence type="ECO:0000313" key="5">
    <source>
        <dbReference type="RefSeq" id="XP_027187964.1"/>
    </source>
</evidence>
<dbReference type="Pfam" id="PF16561">
    <property type="entry name" value="AMPK1_CBM"/>
    <property type="match status" value="1"/>
</dbReference>
<evidence type="ECO:0000313" key="4">
    <source>
        <dbReference type="Proteomes" id="UP000087171"/>
    </source>
</evidence>
<reference evidence="4" key="1">
    <citation type="journal article" date="2013" name="Nat. Biotechnol.">
        <title>Draft genome sequence of chickpea (Cicer arietinum) provides a resource for trait improvement.</title>
        <authorList>
            <person name="Varshney R.K."/>
            <person name="Song C."/>
            <person name="Saxena R.K."/>
            <person name="Azam S."/>
            <person name="Yu S."/>
            <person name="Sharpe A.G."/>
            <person name="Cannon S."/>
            <person name="Baek J."/>
            <person name="Rosen B.D."/>
            <person name="Tar'an B."/>
            <person name="Millan T."/>
            <person name="Zhang X."/>
            <person name="Ramsay L.D."/>
            <person name="Iwata A."/>
            <person name="Wang Y."/>
            <person name="Nelson W."/>
            <person name="Farmer A.D."/>
            <person name="Gaur P.M."/>
            <person name="Soderlund C."/>
            <person name="Penmetsa R.V."/>
            <person name="Xu C."/>
            <person name="Bharti A.K."/>
            <person name="He W."/>
            <person name="Winter P."/>
            <person name="Zhao S."/>
            <person name="Hane J.K."/>
            <person name="Carrasquilla-Garcia N."/>
            <person name="Condie J.A."/>
            <person name="Upadhyaya H.D."/>
            <person name="Luo M.C."/>
            <person name="Thudi M."/>
            <person name="Gowda C.L."/>
            <person name="Singh N.P."/>
            <person name="Lichtenzveig J."/>
            <person name="Gali K.K."/>
            <person name="Rubio J."/>
            <person name="Nadarajan N."/>
            <person name="Dolezel J."/>
            <person name="Bansal K.C."/>
            <person name="Xu X."/>
            <person name="Edwards D."/>
            <person name="Zhang G."/>
            <person name="Kahl G."/>
            <person name="Gil J."/>
            <person name="Singh K.B."/>
            <person name="Datta S.K."/>
            <person name="Jackson S.A."/>
            <person name="Wang J."/>
            <person name="Cook D.R."/>
        </authorList>
    </citation>
    <scope>NUCLEOTIDE SEQUENCE [LARGE SCALE GENOMIC DNA]</scope>
    <source>
        <strain evidence="4">cv. CDC Frontier</strain>
    </source>
</reference>
<evidence type="ECO:0000313" key="6">
    <source>
        <dbReference type="RefSeq" id="XP_027187965.1"/>
    </source>
</evidence>
<comment type="similarity">
    <text evidence="1">Belongs to the 5'-AMP-activated protein kinase beta subunit family.</text>
</comment>
<feature type="region of interest" description="Disordered" evidence="2">
    <location>
        <begin position="1"/>
        <end position="25"/>
    </location>
</feature>
<dbReference type="InterPro" id="IPR043554">
    <property type="entry name" value="KINB"/>
</dbReference>
<dbReference type="PaxDb" id="3827-XP_004491620.1"/>
<accession>A0A3Q7YD35</accession>
<dbReference type="Pfam" id="PF04739">
    <property type="entry name" value="AMPKBI"/>
    <property type="match status" value="1"/>
</dbReference>
<feature type="compositionally biased region" description="Basic and acidic residues" evidence="2">
    <location>
        <begin position="1"/>
        <end position="11"/>
    </location>
</feature>
<dbReference type="Gene3D" id="2.60.40.10">
    <property type="entry name" value="Immunoglobulins"/>
    <property type="match status" value="1"/>
</dbReference>
<dbReference type="InterPro" id="IPR032640">
    <property type="entry name" value="AMPK1_CBM"/>
</dbReference>
<dbReference type="GeneID" id="101490877"/>
<evidence type="ECO:0000256" key="2">
    <source>
        <dbReference type="SAM" id="MobiDB-lite"/>
    </source>
</evidence>
<dbReference type="RefSeq" id="XP_027187964.1">
    <property type="nucleotide sequence ID" value="XM_027332163.1"/>
</dbReference>
<dbReference type="GO" id="GO:0009507">
    <property type="term" value="C:chloroplast"/>
    <property type="evidence" value="ECO:0007669"/>
    <property type="project" value="UniProtKB-ARBA"/>
</dbReference>
<dbReference type="InterPro" id="IPR014756">
    <property type="entry name" value="Ig_E-set"/>
</dbReference>
<dbReference type="Gene3D" id="6.20.250.60">
    <property type="match status" value="1"/>
</dbReference>
<proteinExistence type="inferred from homology"/>
<dbReference type="RefSeq" id="XP_027187965.1">
    <property type="nucleotide sequence ID" value="XM_027332164.1"/>
</dbReference>
<dbReference type="Proteomes" id="UP000087171">
    <property type="component" value="Chromosome Ca2"/>
</dbReference>
<dbReference type="PANTHER" id="PTHR46316">
    <property type="entry name" value="SNF1-RELATED PROTEIN KINASE REGULATORY SUBUNIT BETA-1"/>
    <property type="match status" value="1"/>
</dbReference>